<dbReference type="InterPro" id="IPR013382">
    <property type="entry name" value="CRISPR-assoc_prot_Cse2"/>
</dbReference>
<dbReference type="CDD" id="cd09731">
    <property type="entry name" value="Cse2_I-E"/>
    <property type="match status" value="1"/>
</dbReference>
<evidence type="ECO:0000313" key="1">
    <source>
        <dbReference type="EMBL" id="TJZ70709.1"/>
    </source>
</evidence>
<sequence>MKLYYLNEDQQDWIRLWWQALQPAATDAPPRPAMLASLNRGDRAALRHGATVDELLLTSATHLLARRLLTLESEKTSPRFDQDAYPALAMIAGALSQVITHVPSEQSLPLQLGFRANPDRPPFSELRFRRMQKARHDDDFYRQLVRMVRQAGRQADIRVVAEDLLGWYLERSRTVSPARSQKFRWARDYYNAV</sequence>
<reference evidence="1 2" key="1">
    <citation type="submission" date="2019-04" db="EMBL/GenBank/DDBJ databases">
        <title>Chitiniphilus eburnea sp. nov., a novel chitinolytic bacterium isolated from aquaculture sludge.</title>
        <authorList>
            <person name="Sheng M."/>
        </authorList>
    </citation>
    <scope>NUCLEOTIDE SEQUENCE [LARGE SCALE GENOMIC DNA]</scope>
    <source>
        <strain evidence="1 2">HX-2-15</strain>
    </source>
</reference>
<dbReference type="RefSeq" id="WP_136774075.1">
    <property type="nucleotide sequence ID" value="NZ_CP156074.1"/>
</dbReference>
<protein>
    <submittedName>
        <fullName evidence="1">Type I-E CRISPR-associated protein Cse2/CasB</fullName>
    </submittedName>
</protein>
<dbReference type="Pfam" id="PF09485">
    <property type="entry name" value="CRISPR_Cse2"/>
    <property type="match status" value="1"/>
</dbReference>
<dbReference type="InterPro" id="IPR038287">
    <property type="entry name" value="Cse2_sf"/>
</dbReference>
<gene>
    <name evidence="1" type="primary">casB</name>
    <name evidence="1" type="ORF">FAZ21_14045</name>
</gene>
<dbReference type="AlphaFoldDB" id="A0A4U0PR30"/>
<name>A0A4U0PR30_9NEIS</name>
<proteinExistence type="predicted"/>
<dbReference type="NCBIfam" id="TIGR02548">
    <property type="entry name" value="casB_cse2"/>
    <property type="match status" value="1"/>
</dbReference>
<dbReference type="Proteomes" id="UP000310016">
    <property type="component" value="Unassembled WGS sequence"/>
</dbReference>
<organism evidence="1 2">
    <name type="scientific">Chitiniphilus eburneus</name>
    <dbReference type="NCBI Taxonomy" id="2571148"/>
    <lineage>
        <taxon>Bacteria</taxon>
        <taxon>Pseudomonadati</taxon>
        <taxon>Pseudomonadota</taxon>
        <taxon>Betaproteobacteria</taxon>
        <taxon>Neisseriales</taxon>
        <taxon>Chitinibacteraceae</taxon>
        <taxon>Chitiniphilus</taxon>
    </lineage>
</organism>
<dbReference type="OrthoDB" id="5572740at2"/>
<comment type="caution">
    <text evidence="1">The sequence shown here is derived from an EMBL/GenBank/DDBJ whole genome shotgun (WGS) entry which is preliminary data.</text>
</comment>
<evidence type="ECO:0000313" key="2">
    <source>
        <dbReference type="Proteomes" id="UP000310016"/>
    </source>
</evidence>
<accession>A0A4U0PR30</accession>
<dbReference type="EMBL" id="SUMF01000018">
    <property type="protein sequence ID" value="TJZ70709.1"/>
    <property type="molecule type" value="Genomic_DNA"/>
</dbReference>
<keyword evidence="2" id="KW-1185">Reference proteome</keyword>
<dbReference type="Gene3D" id="1.10.520.40">
    <property type="entry name" value="CRISPR-associated protein Cse2"/>
    <property type="match status" value="1"/>
</dbReference>